<feature type="non-terminal residue" evidence="1">
    <location>
        <position position="1"/>
    </location>
</feature>
<reference evidence="1" key="1">
    <citation type="journal article" date="2014" name="Front. Microbiol.">
        <title>High frequency of phylogenetically diverse reductive dehalogenase-homologous genes in deep subseafloor sedimentary metagenomes.</title>
        <authorList>
            <person name="Kawai M."/>
            <person name="Futagami T."/>
            <person name="Toyoda A."/>
            <person name="Takaki Y."/>
            <person name="Nishi S."/>
            <person name="Hori S."/>
            <person name="Arai W."/>
            <person name="Tsubouchi T."/>
            <person name="Morono Y."/>
            <person name="Uchiyama I."/>
            <person name="Ito T."/>
            <person name="Fujiyama A."/>
            <person name="Inagaki F."/>
            <person name="Takami H."/>
        </authorList>
    </citation>
    <scope>NUCLEOTIDE SEQUENCE</scope>
    <source>
        <strain evidence="1">Expedition CK06-06</strain>
    </source>
</reference>
<accession>X1TNE7</accession>
<name>X1TNE7_9ZZZZ</name>
<dbReference type="AlphaFoldDB" id="X1TNE7"/>
<proteinExistence type="predicted"/>
<evidence type="ECO:0000313" key="1">
    <source>
        <dbReference type="EMBL" id="GAI92896.1"/>
    </source>
</evidence>
<gene>
    <name evidence="1" type="ORF">S12H4_36649</name>
</gene>
<organism evidence="1">
    <name type="scientific">marine sediment metagenome</name>
    <dbReference type="NCBI Taxonomy" id="412755"/>
    <lineage>
        <taxon>unclassified sequences</taxon>
        <taxon>metagenomes</taxon>
        <taxon>ecological metagenomes</taxon>
    </lineage>
</organism>
<dbReference type="EMBL" id="BARW01021866">
    <property type="protein sequence ID" value="GAI92896.1"/>
    <property type="molecule type" value="Genomic_DNA"/>
</dbReference>
<protein>
    <submittedName>
        <fullName evidence="1">Uncharacterized protein</fullName>
    </submittedName>
</protein>
<sequence length="138" mass="15037">CMDDDHGVWAVAGAVDEQTEEEILDSQTKRLEFHNTVWFTGPHGRSERSGFDYIEVGVKHDDKGVVPVSFGGLSGGGLWKIPTRGEVVDGTEKIIADSPLLAGVAFYHFFAEGGKGKTGFGRIKCHGPRSIYENLREG</sequence>
<comment type="caution">
    <text evidence="1">The sequence shown here is derived from an EMBL/GenBank/DDBJ whole genome shotgun (WGS) entry which is preliminary data.</text>
</comment>